<comment type="caution">
    <text evidence="5">The sequence shown here is derived from an EMBL/GenBank/DDBJ whole genome shotgun (WGS) entry which is preliminary data.</text>
</comment>
<feature type="compositionally biased region" description="Basic residues" evidence="3">
    <location>
        <begin position="38"/>
        <end position="47"/>
    </location>
</feature>
<evidence type="ECO:0000313" key="5">
    <source>
        <dbReference type="EMBL" id="KAK8013458.1"/>
    </source>
</evidence>
<dbReference type="SUPFAM" id="SSF57701">
    <property type="entry name" value="Zn2/Cys6 DNA-binding domain"/>
    <property type="match status" value="1"/>
</dbReference>
<dbReference type="PANTHER" id="PTHR37534">
    <property type="entry name" value="TRANSCRIPTIONAL ACTIVATOR PROTEIN UGA3"/>
    <property type="match status" value="1"/>
</dbReference>
<feature type="domain" description="Zn(2)-C6 fungal-type" evidence="4">
    <location>
        <begin position="68"/>
        <end position="96"/>
    </location>
</feature>
<comment type="subcellular location">
    <subcellularLocation>
        <location evidence="1">Nucleus</location>
    </subcellularLocation>
</comment>
<keyword evidence="2" id="KW-0539">Nucleus</keyword>
<evidence type="ECO:0000259" key="4">
    <source>
        <dbReference type="PROSITE" id="PS50048"/>
    </source>
</evidence>
<dbReference type="InterPro" id="IPR021858">
    <property type="entry name" value="Fun_TF"/>
</dbReference>
<dbReference type="Gene3D" id="4.10.240.10">
    <property type="entry name" value="Zn(2)-C6 fungal-type DNA-binding domain"/>
    <property type="match status" value="1"/>
</dbReference>
<dbReference type="Proteomes" id="UP001396898">
    <property type="component" value="Unassembled WGS sequence"/>
</dbReference>
<evidence type="ECO:0000256" key="2">
    <source>
        <dbReference type="ARBA" id="ARBA00023242"/>
    </source>
</evidence>
<reference evidence="5 6" key="1">
    <citation type="submission" date="2023-01" db="EMBL/GenBank/DDBJ databases">
        <title>Analysis of 21 Apiospora genomes using comparative genomics revels a genus with tremendous synthesis potential of carbohydrate active enzymes and secondary metabolites.</title>
        <authorList>
            <person name="Sorensen T."/>
        </authorList>
    </citation>
    <scope>NUCLEOTIDE SEQUENCE [LARGE SCALE GENOMIC DNA]</scope>
    <source>
        <strain evidence="5 6">CBS 20057</strain>
    </source>
</reference>
<evidence type="ECO:0000313" key="6">
    <source>
        <dbReference type="Proteomes" id="UP001396898"/>
    </source>
</evidence>
<dbReference type="InterPro" id="IPR000637">
    <property type="entry name" value="HMGI/Y_DNA-bd_CS"/>
</dbReference>
<dbReference type="PROSITE" id="PS00354">
    <property type="entry name" value="HMGI_Y"/>
    <property type="match status" value="1"/>
</dbReference>
<keyword evidence="6" id="KW-1185">Reference proteome</keyword>
<dbReference type="EMBL" id="JAQQWI010000013">
    <property type="protein sequence ID" value="KAK8013458.1"/>
    <property type="molecule type" value="Genomic_DNA"/>
</dbReference>
<dbReference type="InterPro" id="IPR001138">
    <property type="entry name" value="Zn2Cys6_DnaBD"/>
</dbReference>
<dbReference type="Pfam" id="PF11951">
    <property type="entry name" value="Fungal_trans_2"/>
    <property type="match status" value="2"/>
</dbReference>
<accession>A0ABR1RJW2</accession>
<feature type="region of interest" description="Disordered" evidence="3">
    <location>
        <begin position="1"/>
        <end position="47"/>
    </location>
</feature>
<dbReference type="PANTHER" id="PTHR37534:SF38">
    <property type="entry name" value="ZN(2)-C6 FUNGAL-TYPE DOMAIN-CONTAINING PROTEIN"/>
    <property type="match status" value="1"/>
</dbReference>
<proteinExistence type="predicted"/>
<dbReference type="CDD" id="cd00067">
    <property type="entry name" value="GAL4"/>
    <property type="match status" value="1"/>
</dbReference>
<organism evidence="5 6">
    <name type="scientific">Apiospora marii</name>
    <dbReference type="NCBI Taxonomy" id="335849"/>
    <lineage>
        <taxon>Eukaryota</taxon>
        <taxon>Fungi</taxon>
        <taxon>Dikarya</taxon>
        <taxon>Ascomycota</taxon>
        <taxon>Pezizomycotina</taxon>
        <taxon>Sordariomycetes</taxon>
        <taxon>Xylariomycetidae</taxon>
        <taxon>Amphisphaeriales</taxon>
        <taxon>Apiosporaceae</taxon>
        <taxon>Apiospora</taxon>
    </lineage>
</organism>
<dbReference type="PROSITE" id="PS00463">
    <property type="entry name" value="ZN2_CY6_FUNGAL_1"/>
    <property type="match status" value="1"/>
</dbReference>
<dbReference type="SMART" id="SM00066">
    <property type="entry name" value="GAL4"/>
    <property type="match status" value="1"/>
</dbReference>
<feature type="compositionally biased region" description="Basic and acidic residues" evidence="3">
    <location>
        <begin position="1"/>
        <end position="18"/>
    </location>
</feature>
<dbReference type="InterPro" id="IPR036864">
    <property type="entry name" value="Zn2-C6_fun-type_DNA-bd_sf"/>
</dbReference>
<feature type="region of interest" description="Disordered" evidence="3">
    <location>
        <begin position="405"/>
        <end position="424"/>
    </location>
</feature>
<evidence type="ECO:0000256" key="1">
    <source>
        <dbReference type="ARBA" id="ARBA00004123"/>
    </source>
</evidence>
<dbReference type="Pfam" id="PF00172">
    <property type="entry name" value="Zn_clus"/>
    <property type="match status" value="1"/>
</dbReference>
<dbReference type="PROSITE" id="PS50048">
    <property type="entry name" value="ZN2_CY6_FUNGAL_2"/>
    <property type="match status" value="1"/>
</dbReference>
<sequence>MKHVEDKNFHMDNVKEAPRIPQPRIPQLSSSTETTVAKAKRPRGRPRKHLLTPQVLANKIAKGRSKTGCITCRKRKKKCDEAKPRCMNCEKHAVICEGYNKKNIWKSGREKAEEGTPVPCHLTEAIPPNSRDTERRNSLPVVTLHPVFEGVETPEDMIFLRHYIHHLSGVLTVESQHKNAFKDILLQMAIEHRGLMHSILSLVSEHIDYETPYGANILERSDKVTKASLEARSGFHHNEAMTTFYEDIGREQSRKEEDGMVNMSDRYGQMLCLLLKSIANGSRNGEHPPRLPIDNWEPWTTSQSARLIGYITQITTIRNTIRTNALARIDPVVDYTSLYCAAEINAAIWGLDSTLAPRRQPQMIWIYLYRTIYHPSTLTPLLGMVGQPFGAIACSRDSSPLPPVSTVHSQHRHVSPNADKKGNNLSLTPLSHRGDSTQPIICPPHHASRITIAVDESLAILESFKPSDPVQTLLLIPCLIIGCASFAPCQRSKIQAAVRAVRVYTGLRNCDLLLELLTIVWQLMDQGEWAQVWDWQGIAQTMGLDFACA</sequence>
<gene>
    <name evidence="5" type="ORF">PG991_009051</name>
</gene>
<evidence type="ECO:0000256" key="3">
    <source>
        <dbReference type="SAM" id="MobiDB-lite"/>
    </source>
</evidence>
<protein>
    <recommendedName>
        <fullName evidence="4">Zn(2)-C6 fungal-type domain-containing protein</fullName>
    </recommendedName>
</protein>
<name>A0ABR1RJW2_9PEZI</name>